<evidence type="ECO:0000256" key="9">
    <source>
        <dbReference type="ARBA" id="ARBA00030680"/>
    </source>
</evidence>
<dbReference type="SUPFAM" id="SSF52518">
    <property type="entry name" value="Thiamin diphosphate-binding fold (THDP-binding)"/>
    <property type="match status" value="2"/>
</dbReference>
<dbReference type="InterPro" id="IPR011053">
    <property type="entry name" value="Single_hybrid_motif"/>
</dbReference>
<dbReference type="Pfam" id="PF02780">
    <property type="entry name" value="Transketolase_C"/>
    <property type="match status" value="1"/>
</dbReference>
<dbReference type="InterPro" id="IPR029061">
    <property type="entry name" value="THDP-binding"/>
</dbReference>
<evidence type="ECO:0000256" key="8">
    <source>
        <dbReference type="ARBA" id="ARBA00023052"/>
    </source>
</evidence>
<dbReference type="PANTHER" id="PTHR43257:SF2">
    <property type="entry name" value="PYRUVATE DEHYDROGENASE E1 COMPONENT SUBUNIT BETA"/>
    <property type="match status" value="1"/>
</dbReference>
<dbReference type="InterPro" id="IPR009014">
    <property type="entry name" value="Transketo_C/PFOR_II"/>
</dbReference>
<keyword evidence="8" id="KW-0786">Thiamine pyrophosphate</keyword>
<dbReference type="Gene3D" id="3.40.50.970">
    <property type="match status" value="2"/>
</dbReference>
<dbReference type="Pfam" id="PF02779">
    <property type="entry name" value="Transket_pyr"/>
    <property type="match status" value="1"/>
</dbReference>
<keyword evidence="13" id="KW-1185">Reference proteome</keyword>
<protein>
    <recommendedName>
        <fullName evidence="5">2-oxoglutarate dehydrogenase E1 component</fullName>
    </recommendedName>
    <alternativeName>
        <fullName evidence="9">Alpha-ketoglutarate dehydrogenase</fullName>
    </alternativeName>
</protein>
<comment type="cofactor">
    <cofactor evidence="1">
        <name>(R)-lipoate</name>
        <dbReference type="ChEBI" id="CHEBI:83088"/>
    </cofactor>
</comment>
<evidence type="ECO:0000259" key="11">
    <source>
        <dbReference type="PROSITE" id="PS50968"/>
    </source>
</evidence>
<comment type="function">
    <text evidence="3">E1 component of the 2-oxoglutarate dehydrogenase (OGDH) complex which catalyzes the decarboxylation of 2-oxoglutarate, the first step in the conversion of 2-oxoglutarate to succinyl-CoA and CO(2).</text>
</comment>
<comment type="subunit">
    <text evidence="4">Homodimer. Part of the 2-oxoglutarate dehydrogenase (OGDH) complex composed of E1 (2-oxoglutarate dehydrogenase), E2 (dihydrolipoamide succinyltransferase) and E3 (dihydrolipoamide dehydrogenase); the complex contains multiple copies of the three enzymatic components (E1, E2 and E3).</text>
</comment>
<dbReference type="SMART" id="SM00861">
    <property type="entry name" value="Transket_pyr"/>
    <property type="match status" value="1"/>
</dbReference>
<evidence type="ECO:0000256" key="3">
    <source>
        <dbReference type="ARBA" id="ARBA00003906"/>
    </source>
</evidence>
<dbReference type="SUPFAM" id="SSF52922">
    <property type="entry name" value="TK C-terminal domain-like"/>
    <property type="match status" value="1"/>
</dbReference>
<evidence type="ECO:0000256" key="1">
    <source>
        <dbReference type="ARBA" id="ARBA00001938"/>
    </source>
</evidence>
<dbReference type="PROSITE" id="PS50968">
    <property type="entry name" value="BIOTINYL_LIPOYL"/>
    <property type="match status" value="1"/>
</dbReference>
<dbReference type="Pfam" id="PF00364">
    <property type="entry name" value="Biotin_lipoyl"/>
    <property type="match status" value="1"/>
</dbReference>
<accession>A0ABU0JI91</accession>
<evidence type="ECO:0000256" key="6">
    <source>
        <dbReference type="ARBA" id="ARBA00022823"/>
    </source>
</evidence>
<dbReference type="CDD" id="cd06849">
    <property type="entry name" value="lipoyl_domain"/>
    <property type="match status" value="1"/>
</dbReference>
<dbReference type="SUPFAM" id="SSF51230">
    <property type="entry name" value="Single hybrid motif"/>
    <property type="match status" value="1"/>
</dbReference>
<sequence length="808" mass="84186">MSVQESSPSVPSVRRRSAAPSRRLPAGLTRERLIGLYETMVLLRRFESVAQTACRKGETPGFFHLYIGQEATAAGVCAHLRRSDWVTSTHRGHGHALAKGMRPDVLMAELYGKRPGCCGGRGGTMHLYDRSVGLFGTNGIVAAGISHAVGVGIGARTRGTDEIGVAFFGDGATSHGGFHESLNLAGIMRAPAVLVCENNLYATATPLATATLNPEIASKAAAYGIPGVAVDGNDVIAVFEAAGAAVARARAGLGPTLIEAKTYRTVGHHEGDPVTGTYRTQAEVDAWAARDPVKTFRSRLLEDFEAASADELEAIEARVDGIVQHALDFARSAPEPDPASVAEHVYAEPLNPADALVQPAPGATATQSWLDAVRDGIAEEMRRNPHLVYFGEGTGERGGTFAHTKGLWHEFGASRMIDTPISEQGFTGAAVGAAATGVRAIADLMFADFMFEAAGQIVLQASKLRYMSNGQMNAPMVVRVGAGTVRSAGPHHSGTYHPVWAHIPGLIVCMPSTPADAKGLMKTALRAGDPVMMLEPKALFASKGEVPAGEHLVPFGVARIARPGRDITIVAAGQIVHRALEAAEVLASEGIEAEVIDLRTIMPLDVGTVAASVARTHRLLVADEGYGAFGVGAEIAQAITELAFDELDAPAGRVHTEAMSHPLAPALERAMIVDAPRIAAAARGVIAGRPPVSRHWRSIGARSMEAPAAPPAPKPAEAPAAAGPRVAGEGEAITMPFGDLTVSEGKVVRWLKAPGEAVAAGEVVAEIETDKAVVEIEAPVAGRLGAIEQDVGAVVPMGGRIGAVLRAS</sequence>
<comment type="caution">
    <text evidence="12">The sequence shown here is derived from an EMBL/GenBank/DDBJ whole genome shotgun (WGS) entry which is preliminary data.</text>
</comment>
<organism evidence="12 13">
    <name type="scientific">Labrys wisconsinensis</name>
    <dbReference type="NCBI Taxonomy" id="425677"/>
    <lineage>
        <taxon>Bacteria</taxon>
        <taxon>Pseudomonadati</taxon>
        <taxon>Pseudomonadota</taxon>
        <taxon>Alphaproteobacteria</taxon>
        <taxon>Hyphomicrobiales</taxon>
        <taxon>Xanthobacteraceae</taxon>
        <taxon>Labrys</taxon>
    </lineage>
</organism>
<feature type="region of interest" description="Disordered" evidence="10">
    <location>
        <begin position="1"/>
        <end position="24"/>
    </location>
</feature>
<dbReference type="CDD" id="cd02000">
    <property type="entry name" value="TPP_E1_PDC_ADC_BCADC"/>
    <property type="match status" value="1"/>
</dbReference>
<feature type="region of interest" description="Disordered" evidence="10">
    <location>
        <begin position="703"/>
        <end position="725"/>
    </location>
</feature>
<dbReference type="Gene3D" id="2.40.50.100">
    <property type="match status" value="1"/>
</dbReference>
<evidence type="ECO:0000313" key="13">
    <source>
        <dbReference type="Proteomes" id="UP001242480"/>
    </source>
</evidence>
<keyword evidence="6" id="KW-0450">Lipoyl</keyword>
<dbReference type="PANTHER" id="PTHR43257">
    <property type="entry name" value="PYRUVATE DEHYDROGENASE E1 COMPONENT BETA SUBUNIT"/>
    <property type="match status" value="1"/>
</dbReference>
<gene>
    <name evidence="12" type="ORF">QO011_007013</name>
</gene>
<dbReference type="Pfam" id="PF00676">
    <property type="entry name" value="E1_dh"/>
    <property type="match status" value="1"/>
</dbReference>
<dbReference type="InterPro" id="IPR033248">
    <property type="entry name" value="Transketolase_C"/>
</dbReference>
<evidence type="ECO:0000256" key="7">
    <source>
        <dbReference type="ARBA" id="ARBA00023002"/>
    </source>
</evidence>
<evidence type="ECO:0000256" key="4">
    <source>
        <dbReference type="ARBA" id="ARBA00011301"/>
    </source>
</evidence>
<dbReference type="InterPro" id="IPR001017">
    <property type="entry name" value="DH_E1"/>
</dbReference>
<evidence type="ECO:0000256" key="10">
    <source>
        <dbReference type="SAM" id="MobiDB-lite"/>
    </source>
</evidence>
<dbReference type="InterPro" id="IPR000089">
    <property type="entry name" value="Biotin_lipoyl"/>
</dbReference>
<evidence type="ECO:0000256" key="2">
    <source>
        <dbReference type="ARBA" id="ARBA00001964"/>
    </source>
</evidence>
<dbReference type="GO" id="GO:0003863">
    <property type="term" value="F:branched-chain 2-oxo acid dehydrogenase activity"/>
    <property type="evidence" value="ECO:0007669"/>
    <property type="project" value="UniProtKB-EC"/>
</dbReference>
<dbReference type="PROSITE" id="PS00189">
    <property type="entry name" value="LIPOYL"/>
    <property type="match status" value="1"/>
</dbReference>
<evidence type="ECO:0000313" key="12">
    <source>
        <dbReference type="EMBL" id="MDQ0473974.1"/>
    </source>
</evidence>
<dbReference type="EMBL" id="JAUSVX010000019">
    <property type="protein sequence ID" value="MDQ0473974.1"/>
    <property type="molecule type" value="Genomic_DNA"/>
</dbReference>
<reference evidence="12 13" key="1">
    <citation type="submission" date="2023-07" db="EMBL/GenBank/DDBJ databases">
        <title>Genomic Encyclopedia of Type Strains, Phase IV (KMG-IV): sequencing the most valuable type-strain genomes for metagenomic binning, comparative biology and taxonomic classification.</title>
        <authorList>
            <person name="Goeker M."/>
        </authorList>
    </citation>
    <scope>NUCLEOTIDE SEQUENCE [LARGE SCALE GENOMIC DNA]</scope>
    <source>
        <strain evidence="12 13">DSM 19619</strain>
    </source>
</reference>
<dbReference type="InterPro" id="IPR003016">
    <property type="entry name" value="2-oxoA_DH_lipoyl-BS"/>
</dbReference>
<dbReference type="Gene3D" id="3.40.50.920">
    <property type="match status" value="1"/>
</dbReference>
<keyword evidence="7 12" id="KW-0560">Oxidoreductase</keyword>
<evidence type="ECO:0000256" key="5">
    <source>
        <dbReference type="ARBA" id="ARBA00013321"/>
    </source>
</evidence>
<dbReference type="RefSeq" id="WP_307282816.1">
    <property type="nucleotide sequence ID" value="NZ_JAUSVX010000019.1"/>
</dbReference>
<name>A0ABU0JI91_9HYPH</name>
<proteinExistence type="predicted"/>
<dbReference type="InterPro" id="IPR005475">
    <property type="entry name" value="Transketolase-like_Pyr-bd"/>
</dbReference>
<feature type="domain" description="Lipoyl-binding" evidence="11">
    <location>
        <begin position="730"/>
        <end position="808"/>
    </location>
</feature>
<dbReference type="Proteomes" id="UP001242480">
    <property type="component" value="Unassembled WGS sequence"/>
</dbReference>
<comment type="cofactor">
    <cofactor evidence="2">
        <name>thiamine diphosphate</name>
        <dbReference type="ChEBI" id="CHEBI:58937"/>
    </cofactor>
</comment>
<feature type="compositionally biased region" description="Low complexity" evidence="10">
    <location>
        <begin position="1"/>
        <end position="23"/>
    </location>
</feature>